<accession>A0ABD2QDN6</accession>
<evidence type="ECO:0000313" key="2">
    <source>
        <dbReference type="EMBL" id="KAL3317665.1"/>
    </source>
</evidence>
<dbReference type="Proteomes" id="UP001626550">
    <property type="component" value="Unassembled WGS sequence"/>
</dbReference>
<sequence>MNSCERVRLDQTGLNCWTGSLLQVRVKNRHRSDRKQSTGAGWLGQTGDQPGEKPSRREADSSSPYHAQDCSPGLIITVYYQALVLPKAR</sequence>
<evidence type="ECO:0000256" key="1">
    <source>
        <dbReference type="SAM" id="MobiDB-lite"/>
    </source>
</evidence>
<proteinExistence type="predicted"/>
<protein>
    <submittedName>
        <fullName evidence="2">Uncharacterized protein</fullName>
    </submittedName>
</protein>
<dbReference type="AlphaFoldDB" id="A0ABD2QDN6"/>
<feature type="compositionally biased region" description="Basic and acidic residues" evidence="1">
    <location>
        <begin position="50"/>
        <end position="60"/>
    </location>
</feature>
<reference evidence="2 3" key="1">
    <citation type="submission" date="2024-11" db="EMBL/GenBank/DDBJ databases">
        <title>Adaptive evolution of stress response genes in parasites aligns with host niche diversity.</title>
        <authorList>
            <person name="Hahn C."/>
            <person name="Resl P."/>
        </authorList>
    </citation>
    <scope>NUCLEOTIDE SEQUENCE [LARGE SCALE GENOMIC DNA]</scope>
    <source>
        <strain evidence="2">EGGRZ-B1_66</strain>
        <tissue evidence="2">Body</tissue>
    </source>
</reference>
<keyword evidence="3" id="KW-1185">Reference proteome</keyword>
<dbReference type="EMBL" id="JBJKFK010000348">
    <property type="protein sequence ID" value="KAL3317665.1"/>
    <property type="molecule type" value="Genomic_DNA"/>
</dbReference>
<organism evidence="2 3">
    <name type="scientific">Cichlidogyrus casuarinus</name>
    <dbReference type="NCBI Taxonomy" id="1844966"/>
    <lineage>
        <taxon>Eukaryota</taxon>
        <taxon>Metazoa</taxon>
        <taxon>Spiralia</taxon>
        <taxon>Lophotrochozoa</taxon>
        <taxon>Platyhelminthes</taxon>
        <taxon>Monogenea</taxon>
        <taxon>Monopisthocotylea</taxon>
        <taxon>Dactylogyridea</taxon>
        <taxon>Ancyrocephalidae</taxon>
        <taxon>Cichlidogyrus</taxon>
    </lineage>
</organism>
<name>A0ABD2QDN6_9PLAT</name>
<comment type="caution">
    <text evidence="2">The sequence shown here is derived from an EMBL/GenBank/DDBJ whole genome shotgun (WGS) entry which is preliminary data.</text>
</comment>
<gene>
    <name evidence="2" type="ORF">Ciccas_003674</name>
</gene>
<feature type="region of interest" description="Disordered" evidence="1">
    <location>
        <begin position="27"/>
        <end position="69"/>
    </location>
</feature>
<evidence type="ECO:0000313" key="3">
    <source>
        <dbReference type="Proteomes" id="UP001626550"/>
    </source>
</evidence>